<dbReference type="Proteomes" id="UP001152797">
    <property type="component" value="Unassembled WGS sequence"/>
</dbReference>
<organism evidence="2">
    <name type="scientific">Cladocopium goreaui</name>
    <dbReference type="NCBI Taxonomy" id="2562237"/>
    <lineage>
        <taxon>Eukaryota</taxon>
        <taxon>Sar</taxon>
        <taxon>Alveolata</taxon>
        <taxon>Dinophyceae</taxon>
        <taxon>Suessiales</taxon>
        <taxon>Symbiodiniaceae</taxon>
        <taxon>Cladocopium</taxon>
    </lineage>
</organism>
<gene>
    <name evidence="2" type="ORF">C1SCF055_LOCUS35739</name>
</gene>
<keyword evidence="4" id="KW-1185">Reference proteome</keyword>
<reference evidence="2" key="1">
    <citation type="submission" date="2022-10" db="EMBL/GenBank/DDBJ databases">
        <authorList>
            <person name="Chen Y."/>
            <person name="Dougan E. K."/>
            <person name="Chan C."/>
            <person name="Rhodes N."/>
            <person name="Thang M."/>
        </authorList>
    </citation>
    <scope>NUCLEOTIDE SEQUENCE</scope>
</reference>
<proteinExistence type="predicted"/>
<dbReference type="EMBL" id="CAMXCT010004824">
    <property type="protein sequence ID" value="CAI4010469.1"/>
    <property type="molecule type" value="Genomic_DNA"/>
</dbReference>
<comment type="caution">
    <text evidence="2">The sequence shown here is derived from an EMBL/GenBank/DDBJ whole genome shotgun (WGS) entry which is preliminary data.</text>
</comment>
<dbReference type="EMBL" id="CAMXCT020004824">
    <property type="protein sequence ID" value="CAL1163844.1"/>
    <property type="molecule type" value="Genomic_DNA"/>
</dbReference>
<evidence type="ECO:0000313" key="4">
    <source>
        <dbReference type="Proteomes" id="UP001152797"/>
    </source>
</evidence>
<evidence type="ECO:0000313" key="3">
    <source>
        <dbReference type="EMBL" id="CAL4797781.1"/>
    </source>
</evidence>
<protein>
    <submittedName>
        <fullName evidence="2">Uncharacterized protein</fullName>
    </submittedName>
</protein>
<evidence type="ECO:0000256" key="1">
    <source>
        <dbReference type="SAM" id="MobiDB-lite"/>
    </source>
</evidence>
<reference evidence="3 4" key="2">
    <citation type="submission" date="2024-05" db="EMBL/GenBank/DDBJ databases">
        <authorList>
            <person name="Chen Y."/>
            <person name="Shah S."/>
            <person name="Dougan E. K."/>
            <person name="Thang M."/>
            <person name="Chan C."/>
        </authorList>
    </citation>
    <scope>NUCLEOTIDE SEQUENCE [LARGE SCALE GENOMIC DNA]</scope>
</reference>
<sequence>MTLSSKCCPKSITFSDKILISATQLVTPRQGDSHRLDRSSNTSVDPKLVDTGVASLKSLVPSSRISATDAVDLDEPGVCFASSYKSPHGPRPSSWPEGVNIPLPPDRKLHDRHVRKLTSYLDKLEQDPEELYEAVEVKRDVEAMIMELGEDSMENPEWMLS</sequence>
<dbReference type="EMBL" id="CAMXCT030004824">
    <property type="protein sequence ID" value="CAL4797781.1"/>
    <property type="molecule type" value="Genomic_DNA"/>
</dbReference>
<name>A0A9P1GHK8_9DINO</name>
<feature type="region of interest" description="Disordered" evidence="1">
    <location>
        <begin position="84"/>
        <end position="107"/>
    </location>
</feature>
<dbReference type="AlphaFoldDB" id="A0A9P1GHK8"/>
<evidence type="ECO:0000313" key="2">
    <source>
        <dbReference type="EMBL" id="CAI4010469.1"/>
    </source>
</evidence>
<accession>A0A9P1GHK8</accession>